<dbReference type="GO" id="GO:0016788">
    <property type="term" value="F:hydrolase activity, acting on ester bonds"/>
    <property type="evidence" value="ECO:0007669"/>
    <property type="project" value="InterPro"/>
</dbReference>
<evidence type="ECO:0000313" key="3">
    <source>
        <dbReference type="Proteomes" id="UP000193944"/>
    </source>
</evidence>
<dbReference type="InterPro" id="IPR044552">
    <property type="entry name" value="GLIP1-5/GLL25"/>
</dbReference>
<dbReference type="InterPro" id="IPR036514">
    <property type="entry name" value="SGNH_hydro_sf"/>
</dbReference>
<protein>
    <recommendedName>
        <fullName evidence="4">Carbohydrate esterase family 16 protein</fullName>
    </recommendedName>
</protein>
<feature type="non-terminal residue" evidence="2">
    <location>
        <position position="1"/>
    </location>
</feature>
<dbReference type="Gene3D" id="3.40.50.1110">
    <property type="entry name" value="SGNH hydrolase"/>
    <property type="match status" value="1"/>
</dbReference>
<dbReference type="EMBL" id="MCFG01000071">
    <property type="protein sequence ID" value="ORX83521.1"/>
    <property type="molecule type" value="Genomic_DNA"/>
</dbReference>
<dbReference type="OrthoDB" id="2131808at2759"/>
<name>A0A1Y1XCK6_9FUNG</name>
<evidence type="ECO:0000313" key="2">
    <source>
        <dbReference type="EMBL" id="ORX83521.1"/>
    </source>
</evidence>
<keyword evidence="3" id="KW-1185">Reference proteome</keyword>
<dbReference type="SUPFAM" id="SSF52266">
    <property type="entry name" value="SGNH hydrolase"/>
    <property type="match status" value="1"/>
</dbReference>
<dbReference type="AlphaFoldDB" id="A0A1Y1XCK6"/>
<dbReference type="Proteomes" id="UP000193944">
    <property type="component" value="Unassembled WGS sequence"/>
</dbReference>
<keyword evidence="1" id="KW-0732">Signal</keyword>
<dbReference type="PANTHER" id="PTHR45966:SF13">
    <property type="entry name" value="GDSL ESTERASE_LIPASE"/>
    <property type="match status" value="1"/>
</dbReference>
<dbReference type="STRING" id="1754192.A0A1Y1XCK6"/>
<comment type="caution">
    <text evidence="2">The sequence shown here is derived from an EMBL/GenBank/DDBJ whole genome shotgun (WGS) entry which is preliminary data.</text>
</comment>
<reference evidence="2 3" key="1">
    <citation type="submission" date="2016-08" db="EMBL/GenBank/DDBJ databases">
        <title>A Parts List for Fungal Cellulosomes Revealed by Comparative Genomics.</title>
        <authorList>
            <consortium name="DOE Joint Genome Institute"/>
            <person name="Haitjema C.H."/>
            <person name="Gilmore S.P."/>
            <person name="Henske J.K."/>
            <person name="Solomon K.V."/>
            <person name="De Groot R."/>
            <person name="Kuo A."/>
            <person name="Mondo S.J."/>
            <person name="Salamov A.A."/>
            <person name="Labutti K."/>
            <person name="Zhao Z."/>
            <person name="Chiniquy J."/>
            <person name="Barry K."/>
            <person name="Brewer H.M."/>
            <person name="Purvine S.O."/>
            <person name="Wright A.T."/>
            <person name="Boxma B."/>
            <person name="Van Alen T."/>
            <person name="Hackstein J.H."/>
            <person name="Baker S.E."/>
            <person name="Grigoriev I.V."/>
            <person name="O'Malley M.A."/>
        </authorList>
    </citation>
    <scope>NUCLEOTIDE SEQUENCE [LARGE SCALE GENOMIC DNA]</scope>
    <source>
        <strain evidence="2 3">S4</strain>
    </source>
</reference>
<gene>
    <name evidence="2" type="ORF">BCR32DRAFT_195933</name>
</gene>
<evidence type="ECO:0000256" key="1">
    <source>
        <dbReference type="ARBA" id="ARBA00022729"/>
    </source>
</evidence>
<feature type="non-terminal residue" evidence="2">
    <location>
        <position position="165"/>
    </location>
</feature>
<dbReference type="Pfam" id="PF00657">
    <property type="entry name" value="Lipase_GDSL"/>
    <property type="match status" value="1"/>
</dbReference>
<accession>A0A1Y1XCK6</accession>
<sequence length="165" mass="19717">WNSNDTLFAYWIGTNDMLIIDHTKYKKRINETIDSIVDTLFETLEGVYESGGRNFLFLNLQALDEMPNFNDTDKNDIKKSYLRFNDRLYKNSLNFYGLHNDTNVIIYNIKDEFQYIINNYQKYNFLIHNDTYNSLKSQYPDIEDYIWTDNLHATSKANKIFAKDI</sequence>
<dbReference type="InterPro" id="IPR001087">
    <property type="entry name" value="GDSL"/>
</dbReference>
<dbReference type="PANTHER" id="PTHR45966">
    <property type="entry name" value="GDSL-LIKE LIPASE/ACYLHYDROLASE"/>
    <property type="match status" value="1"/>
</dbReference>
<evidence type="ECO:0008006" key="4">
    <source>
        <dbReference type="Google" id="ProtNLM"/>
    </source>
</evidence>
<organism evidence="2 3">
    <name type="scientific">Anaeromyces robustus</name>
    <dbReference type="NCBI Taxonomy" id="1754192"/>
    <lineage>
        <taxon>Eukaryota</taxon>
        <taxon>Fungi</taxon>
        <taxon>Fungi incertae sedis</taxon>
        <taxon>Chytridiomycota</taxon>
        <taxon>Chytridiomycota incertae sedis</taxon>
        <taxon>Neocallimastigomycetes</taxon>
        <taxon>Neocallimastigales</taxon>
        <taxon>Neocallimastigaceae</taxon>
        <taxon>Anaeromyces</taxon>
    </lineage>
</organism>
<proteinExistence type="predicted"/>
<reference evidence="2 3" key="2">
    <citation type="submission" date="2016-08" db="EMBL/GenBank/DDBJ databases">
        <title>Pervasive Adenine N6-methylation of Active Genes in Fungi.</title>
        <authorList>
            <consortium name="DOE Joint Genome Institute"/>
            <person name="Mondo S.J."/>
            <person name="Dannebaum R.O."/>
            <person name="Kuo R.C."/>
            <person name="Labutti K."/>
            <person name="Haridas S."/>
            <person name="Kuo A."/>
            <person name="Salamov A."/>
            <person name="Ahrendt S.R."/>
            <person name="Lipzen A."/>
            <person name="Sullivan W."/>
            <person name="Andreopoulos W.B."/>
            <person name="Clum A."/>
            <person name="Lindquist E."/>
            <person name="Daum C."/>
            <person name="Ramamoorthy G.K."/>
            <person name="Gryganskyi A."/>
            <person name="Culley D."/>
            <person name="Magnuson J.K."/>
            <person name="James T.Y."/>
            <person name="O'Malley M.A."/>
            <person name="Stajich J.E."/>
            <person name="Spatafora J.W."/>
            <person name="Visel A."/>
            <person name="Grigoriev I.V."/>
        </authorList>
    </citation>
    <scope>NUCLEOTIDE SEQUENCE [LARGE SCALE GENOMIC DNA]</scope>
    <source>
        <strain evidence="2 3">S4</strain>
    </source>
</reference>